<evidence type="ECO:0000313" key="2">
    <source>
        <dbReference type="EMBL" id="ADZ91366.1"/>
    </source>
</evidence>
<dbReference type="SUPFAM" id="SSF51182">
    <property type="entry name" value="RmlC-like cupins"/>
    <property type="match status" value="1"/>
</dbReference>
<accession>F2K424</accession>
<evidence type="ECO:0000313" key="3">
    <source>
        <dbReference type="Proteomes" id="UP000001062"/>
    </source>
</evidence>
<dbReference type="HOGENOM" id="CLU_2410711_0_0_6"/>
<dbReference type="STRING" id="717774.Marme_2122"/>
<dbReference type="EMBL" id="CP002583">
    <property type="protein sequence ID" value="ADZ91366.1"/>
    <property type="molecule type" value="Genomic_DNA"/>
</dbReference>
<feature type="domain" description="Cupin type-2" evidence="1">
    <location>
        <begin position="22"/>
        <end position="82"/>
    </location>
</feature>
<sequence length="98" mass="11362">MSNSMIEEIQDRWKRAGYSFFLWHDPPKKNWPVIIHPMDEVVVLLKGKLVFIVNGEKVNFDINQEVFVPSDSPHSVHNIGNSTNCWCYGYRIKGGNEI</sequence>
<dbReference type="InterPro" id="IPR014710">
    <property type="entry name" value="RmlC-like_jellyroll"/>
</dbReference>
<dbReference type="OrthoDB" id="9793521at2"/>
<dbReference type="InterPro" id="IPR013096">
    <property type="entry name" value="Cupin_2"/>
</dbReference>
<dbReference type="CDD" id="cd02208">
    <property type="entry name" value="cupin_RmlC-like"/>
    <property type="match status" value="1"/>
</dbReference>
<dbReference type="KEGG" id="mme:Marme_2122"/>
<organism evidence="2 3">
    <name type="scientific">Marinomonas mediterranea (strain ATCC 700492 / JCM 21426 / NBRC 103028 / MMB-1)</name>
    <dbReference type="NCBI Taxonomy" id="717774"/>
    <lineage>
        <taxon>Bacteria</taxon>
        <taxon>Pseudomonadati</taxon>
        <taxon>Pseudomonadota</taxon>
        <taxon>Gammaproteobacteria</taxon>
        <taxon>Oceanospirillales</taxon>
        <taxon>Oceanospirillaceae</taxon>
        <taxon>Marinomonas</taxon>
    </lineage>
</organism>
<dbReference type="Gene3D" id="2.60.120.10">
    <property type="entry name" value="Jelly Rolls"/>
    <property type="match status" value="1"/>
</dbReference>
<gene>
    <name evidence="2" type="ordered locus">Marme_2122</name>
</gene>
<dbReference type="eggNOG" id="COG0662">
    <property type="taxonomic scope" value="Bacteria"/>
</dbReference>
<protein>
    <recommendedName>
        <fullName evidence="1">Cupin type-2 domain-containing protein</fullName>
    </recommendedName>
</protein>
<reference evidence="2 3" key="1">
    <citation type="journal article" date="2012" name="Stand. Genomic Sci.">
        <title>Complete genome sequence of the melanogenic marine bacterium Marinomonas mediterranea type strain (MMB-1(T)).</title>
        <authorList>
            <person name="Lucas-Elio P."/>
            <person name="Goodwin L."/>
            <person name="Woyke T."/>
            <person name="Pitluck S."/>
            <person name="Nolan M."/>
            <person name="Kyrpides N.C."/>
            <person name="Detter J.C."/>
            <person name="Copeland A."/>
            <person name="Teshima H."/>
            <person name="Bruce D."/>
            <person name="Detter C."/>
            <person name="Tapia R."/>
            <person name="Han S."/>
            <person name="Land M.L."/>
            <person name="Ivanova N."/>
            <person name="Mikhailova N."/>
            <person name="Johnston A.W."/>
            <person name="Sanchez-Amat A."/>
        </authorList>
    </citation>
    <scope>NUCLEOTIDE SEQUENCE [LARGE SCALE GENOMIC DNA]</scope>
    <source>
        <strain evidence="3">ATCC 700492 / JCM 21426 / NBRC 103028 / MMB-1</strain>
    </source>
</reference>
<name>F2K424_MARM1</name>
<dbReference type="Proteomes" id="UP000001062">
    <property type="component" value="Chromosome"/>
</dbReference>
<dbReference type="InterPro" id="IPR011051">
    <property type="entry name" value="RmlC_Cupin_sf"/>
</dbReference>
<keyword evidence="3" id="KW-1185">Reference proteome</keyword>
<proteinExistence type="predicted"/>
<dbReference type="PATRIC" id="fig|717774.3.peg.2184"/>
<dbReference type="Pfam" id="PF07883">
    <property type="entry name" value="Cupin_2"/>
    <property type="match status" value="1"/>
</dbReference>
<dbReference type="AlphaFoldDB" id="F2K424"/>
<evidence type="ECO:0000259" key="1">
    <source>
        <dbReference type="Pfam" id="PF07883"/>
    </source>
</evidence>
<dbReference type="RefSeq" id="WP_013661271.1">
    <property type="nucleotide sequence ID" value="NC_015276.1"/>
</dbReference>